<dbReference type="Gene3D" id="3.90.220.20">
    <property type="entry name" value="DNA methylase specificity domains"/>
    <property type="match status" value="2"/>
</dbReference>
<gene>
    <name evidence="5" type="ORF">ACFQ1C_07205</name>
</gene>
<keyword evidence="5" id="KW-0378">Hydrolase</keyword>
<keyword evidence="6" id="KW-1185">Reference proteome</keyword>
<name>A0ABW3KFM7_9GAMM</name>
<evidence type="ECO:0000259" key="4">
    <source>
        <dbReference type="Pfam" id="PF01420"/>
    </source>
</evidence>
<comment type="similarity">
    <text evidence="1">Belongs to the type-I restriction system S methylase family.</text>
</comment>
<dbReference type="Proteomes" id="UP001597048">
    <property type="component" value="Unassembled WGS sequence"/>
</dbReference>
<comment type="caution">
    <text evidence="5">The sequence shown here is derived from an EMBL/GenBank/DDBJ whole genome shotgun (WGS) entry which is preliminary data.</text>
</comment>
<evidence type="ECO:0000256" key="3">
    <source>
        <dbReference type="ARBA" id="ARBA00023125"/>
    </source>
</evidence>
<dbReference type="GO" id="GO:0004519">
    <property type="term" value="F:endonuclease activity"/>
    <property type="evidence" value="ECO:0007669"/>
    <property type="project" value="UniProtKB-KW"/>
</dbReference>
<dbReference type="EMBL" id="JBHTJS010000029">
    <property type="protein sequence ID" value="MFD1007938.1"/>
    <property type="molecule type" value="Genomic_DNA"/>
</dbReference>
<dbReference type="PANTHER" id="PTHR43140">
    <property type="entry name" value="TYPE-1 RESTRICTION ENZYME ECOKI SPECIFICITY PROTEIN"/>
    <property type="match status" value="1"/>
</dbReference>
<dbReference type="RefSeq" id="WP_379557929.1">
    <property type="nucleotide sequence ID" value="NZ_JBHTJS010000029.1"/>
</dbReference>
<dbReference type="EC" id="3.1.21.-" evidence="5"/>
<dbReference type="PANTHER" id="PTHR43140:SF1">
    <property type="entry name" value="TYPE I RESTRICTION ENZYME ECOKI SPECIFICITY SUBUNIT"/>
    <property type="match status" value="1"/>
</dbReference>
<evidence type="ECO:0000313" key="6">
    <source>
        <dbReference type="Proteomes" id="UP001597048"/>
    </source>
</evidence>
<evidence type="ECO:0000256" key="1">
    <source>
        <dbReference type="ARBA" id="ARBA00010923"/>
    </source>
</evidence>
<accession>A0ABW3KFM7</accession>
<reference evidence="6" key="1">
    <citation type="journal article" date="2019" name="Int. J. Syst. Evol. Microbiol.">
        <title>The Global Catalogue of Microorganisms (GCM) 10K type strain sequencing project: providing services to taxonomists for standard genome sequencing and annotation.</title>
        <authorList>
            <consortium name="The Broad Institute Genomics Platform"/>
            <consortium name="The Broad Institute Genome Sequencing Center for Infectious Disease"/>
            <person name="Wu L."/>
            <person name="Ma J."/>
        </authorList>
    </citation>
    <scope>NUCLEOTIDE SEQUENCE [LARGE SCALE GENOMIC DNA]</scope>
    <source>
        <strain evidence="6">CCUG 60525</strain>
    </source>
</reference>
<organism evidence="5 6">
    <name type="scientific">Oceanisphaera ostreae</name>
    <dbReference type="NCBI Taxonomy" id="914151"/>
    <lineage>
        <taxon>Bacteria</taxon>
        <taxon>Pseudomonadati</taxon>
        <taxon>Pseudomonadota</taxon>
        <taxon>Gammaproteobacteria</taxon>
        <taxon>Aeromonadales</taxon>
        <taxon>Aeromonadaceae</taxon>
        <taxon>Oceanisphaera</taxon>
    </lineage>
</organism>
<dbReference type="SUPFAM" id="SSF116734">
    <property type="entry name" value="DNA methylase specificity domain"/>
    <property type="match status" value="2"/>
</dbReference>
<dbReference type="GO" id="GO:0016787">
    <property type="term" value="F:hydrolase activity"/>
    <property type="evidence" value="ECO:0007669"/>
    <property type="project" value="UniProtKB-KW"/>
</dbReference>
<feature type="domain" description="Type I restriction modification DNA specificity" evidence="4">
    <location>
        <begin position="9"/>
        <end position="179"/>
    </location>
</feature>
<protein>
    <submittedName>
        <fullName evidence="5">Restriction endonuclease subunit S</fullName>
        <ecNumber evidence="5">3.1.21.-</ecNumber>
    </submittedName>
</protein>
<dbReference type="InterPro" id="IPR000055">
    <property type="entry name" value="Restrct_endonuc_typeI_TRD"/>
</dbReference>
<evidence type="ECO:0000256" key="2">
    <source>
        <dbReference type="ARBA" id="ARBA00022747"/>
    </source>
</evidence>
<keyword evidence="5" id="KW-0540">Nuclease</keyword>
<keyword evidence="3" id="KW-0238">DNA-binding</keyword>
<dbReference type="CDD" id="cd17293">
    <property type="entry name" value="RMtype1_S_Ppo21ORF8840P_TRD1-CR1_like"/>
    <property type="match status" value="1"/>
</dbReference>
<dbReference type="Pfam" id="PF01420">
    <property type="entry name" value="Methylase_S"/>
    <property type="match status" value="1"/>
</dbReference>
<sequence length="330" mass="36583">MSKEQLLHGWVSAQLGELGDVITGKTPSTKEPGNFGGDIPFVKPGDLDHGNYIIKTADTLSETGFNLIPKLPEKAIMVTCIGNLGKVGITTRPSSTNQQINSVIPLEGVNYKYLYHYLSSIRWWLEQEASATTVAIINKGKFSKAPILLPPLSEQQEIAARLDTLLAQVDTLKGRLDALPAILKRFRQSVLAAAVSGKLTEEWRGAAHLEGWENKTLLDVVQAKPRNGNSPKGVDYETPYKNLTLSAITPGYFQEDKFKYVDIDITDDSYLWVKHGDVLIQRANTLEYVGVSAVYKGPSNRYVYPDLIMKCAPNESIVGDYLHYSLMSYM</sequence>
<proteinExistence type="inferred from homology"/>
<keyword evidence="2" id="KW-0680">Restriction system</keyword>
<keyword evidence="5" id="KW-0255">Endonuclease</keyword>
<evidence type="ECO:0000313" key="5">
    <source>
        <dbReference type="EMBL" id="MFD1007938.1"/>
    </source>
</evidence>
<dbReference type="InterPro" id="IPR044946">
    <property type="entry name" value="Restrct_endonuc_typeI_TRD_sf"/>
</dbReference>
<dbReference type="InterPro" id="IPR051212">
    <property type="entry name" value="Type-I_RE_S_subunit"/>
</dbReference>